<feature type="compositionally biased region" description="Basic residues" evidence="1">
    <location>
        <begin position="33"/>
        <end position="47"/>
    </location>
</feature>
<accession>A0A6J4IV09</accession>
<name>A0A6J4IV09_9ACTN</name>
<sequence>EGVRSAVGHRPRDGHRRVRREHGGRLLCGVRRPDRRRLPPGRRRLPRLRTAGPGHGRL</sequence>
<feature type="non-terminal residue" evidence="2">
    <location>
        <position position="1"/>
    </location>
</feature>
<dbReference type="AlphaFoldDB" id="A0A6J4IV09"/>
<dbReference type="EMBL" id="CADCSY010000123">
    <property type="protein sequence ID" value="CAA9259557.1"/>
    <property type="molecule type" value="Genomic_DNA"/>
</dbReference>
<feature type="compositionally biased region" description="Basic residues" evidence="1">
    <location>
        <begin position="7"/>
        <end position="22"/>
    </location>
</feature>
<feature type="non-terminal residue" evidence="2">
    <location>
        <position position="58"/>
    </location>
</feature>
<feature type="region of interest" description="Disordered" evidence="1">
    <location>
        <begin position="1"/>
        <end position="58"/>
    </location>
</feature>
<reference evidence="2" key="1">
    <citation type="submission" date="2020-02" db="EMBL/GenBank/DDBJ databases">
        <authorList>
            <person name="Meier V. D."/>
        </authorList>
    </citation>
    <scope>NUCLEOTIDE SEQUENCE</scope>
    <source>
        <strain evidence="2">AVDCRST_MAG20</strain>
    </source>
</reference>
<evidence type="ECO:0000313" key="2">
    <source>
        <dbReference type="EMBL" id="CAA9259557.1"/>
    </source>
</evidence>
<protein>
    <submittedName>
        <fullName evidence="2">Uncharacterized protein</fullName>
    </submittedName>
</protein>
<proteinExistence type="predicted"/>
<organism evidence="2">
    <name type="scientific">uncultured Acidimicrobiales bacterium</name>
    <dbReference type="NCBI Taxonomy" id="310071"/>
    <lineage>
        <taxon>Bacteria</taxon>
        <taxon>Bacillati</taxon>
        <taxon>Actinomycetota</taxon>
        <taxon>Acidimicrobiia</taxon>
        <taxon>Acidimicrobiales</taxon>
        <taxon>environmental samples</taxon>
    </lineage>
</organism>
<gene>
    <name evidence="2" type="ORF">AVDCRST_MAG20-2627</name>
</gene>
<evidence type="ECO:0000256" key="1">
    <source>
        <dbReference type="SAM" id="MobiDB-lite"/>
    </source>
</evidence>